<dbReference type="Proteomes" id="UP000466130">
    <property type="component" value="Unassembled WGS sequence"/>
</dbReference>
<comment type="caution">
    <text evidence="1">The sequence shown here is derived from an EMBL/GenBank/DDBJ whole genome shotgun (WGS) entry which is preliminary data.</text>
</comment>
<dbReference type="NCBIfam" id="TIGR02523">
    <property type="entry name" value="type_IV_pilV"/>
    <property type="match status" value="1"/>
</dbReference>
<dbReference type="RefSeq" id="WP_153843093.1">
    <property type="nucleotide sequence ID" value="NZ_CP048602.1"/>
</dbReference>
<dbReference type="EMBL" id="VWRT01000005">
    <property type="protein sequence ID" value="KAE8438899.1"/>
    <property type="molecule type" value="Genomic_DNA"/>
</dbReference>
<reference evidence="1 2" key="1">
    <citation type="submission" date="2019-09" db="EMBL/GenBank/DDBJ databases">
        <title>The Halomonas whole genome shotgun (WGS).</title>
        <authorList>
            <person name="Xie Z."/>
        </authorList>
    </citation>
    <scope>NUCLEOTIDE SEQUENCE [LARGE SCALE GENOMIC DNA]</scope>
    <source>
        <strain evidence="1 2">NBT06E8</strain>
    </source>
</reference>
<gene>
    <name evidence="1" type="primary">pilV</name>
    <name evidence="1" type="ORF">F1978_08145</name>
</gene>
<protein>
    <submittedName>
        <fullName evidence="1">Type IV pilus modification protein PilV</fullName>
    </submittedName>
</protein>
<dbReference type="InterPro" id="IPR012902">
    <property type="entry name" value="N_methyl_site"/>
</dbReference>
<evidence type="ECO:0000313" key="1">
    <source>
        <dbReference type="EMBL" id="KAE8438899.1"/>
    </source>
</evidence>
<accession>A0ABQ6XA66</accession>
<evidence type="ECO:0000313" key="2">
    <source>
        <dbReference type="Proteomes" id="UP000466130"/>
    </source>
</evidence>
<organism evidence="1 2">
    <name type="scientific">Vreelandella piezotolerans</name>
    <dbReference type="NCBI Taxonomy" id="2609667"/>
    <lineage>
        <taxon>Bacteria</taxon>
        <taxon>Pseudomonadati</taxon>
        <taxon>Pseudomonadota</taxon>
        <taxon>Gammaproteobacteria</taxon>
        <taxon>Oceanospirillales</taxon>
        <taxon>Halomonadaceae</taxon>
        <taxon>Vreelandella</taxon>
    </lineage>
</organism>
<name>A0ABQ6XA66_9GAMM</name>
<proteinExistence type="predicted"/>
<keyword evidence="2" id="KW-1185">Reference proteome</keyword>
<sequence length="135" mass="14650">MQTRQRGLSMVEALVALVILSVGVLSVAAMQLKSMQSAHSGYQRSLASVAALDAQERVWAAISHIEACQDVPVASIENAWRDAWFLAKGAPLRHSVNPGQSGIARSGCQFDVTVQLDTPQDENGGRMEYRFLLPL</sequence>
<dbReference type="Pfam" id="PF07963">
    <property type="entry name" value="N_methyl"/>
    <property type="match status" value="1"/>
</dbReference>
<dbReference type="InterPro" id="IPR013362">
    <property type="entry name" value="Pilus_4_PilV"/>
</dbReference>